<dbReference type="EMBL" id="JADOEL010000003">
    <property type="protein sequence ID" value="MBF8177273.1"/>
    <property type="molecule type" value="Genomic_DNA"/>
</dbReference>
<evidence type="ECO:0000256" key="1">
    <source>
        <dbReference type="ARBA" id="ARBA00001971"/>
    </source>
</evidence>
<evidence type="ECO:0000256" key="13">
    <source>
        <dbReference type="SAM" id="Phobius"/>
    </source>
</evidence>
<keyword evidence="9 13" id="KW-1133">Transmembrane helix</keyword>
<dbReference type="CDD" id="cd03499">
    <property type="entry name" value="SQR_TypeC_SdhC"/>
    <property type="match status" value="1"/>
</dbReference>
<dbReference type="Pfam" id="PF01127">
    <property type="entry name" value="Sdh_cyt"/>
    <property type="match status" value="1"/>
</dbReference>
<organism evidence="14 15">
    <name type="scientific">Herminiimonas contaminans</name>
    <dbReference type="NCBI Taxonomy" id="1111140"/>
    <lineage>
        <taxon>Bacteria</taxon>
        <taxon>Pseudomonadati</taxon>
        <taxon>Pseudomonadota</taxon>
        <taxon>Betaproteobacteria</taxon>
        <taxon>Burkholderiales</taxon>
        <taxon>Oxalobacteraceae</taxon>
        <taxon>Herminiimonas</taxon>
    </lineage>
</organism>
<dbReference type="InterPro" id="IPR000701">
    <property type="entry name" value="SuccDH_FuR_B_TM-su"/>
</dbReference>
<comment type="subcellular location">
    <subcellularLocation>
        <location evidence="3">Membrane</location>
    </subcellularLocation>
</comment>
<dbReference type="InterPro" id="IPR014314">
    <property type="entry name" value="Succ_DH_cytb556"/>
</dbReference>
<reference evidence="14 15" key="1">
    <citation type="submission" date="2020-11" db="EMBL/GenBank/DDBJ databases">
        <title>WGS of Herminiimonas contaminans strain Marseille-Q4544 isolated from planarians Schmidtea mediterranea.</title>
        <authorList>
            <person name="Kangale L."/>
        </authorList>
    </citation>
    <scope>NUCLEOTIDE SEQUENCE [LARGE SCALE GENOMIC DNA]</scope>
    <source>
        <strain evidence="14 15">Marseille-Q4544</strain>
    </source>
</reference>
<dbReference type="Gene3D" id="1.20.1300.10">
    <property type="entry name" value="Fumarate reductase/succinate dehydrogenase, transmembrane subunit"/>
    <property type="match status" value="1"/>
</dbReference>
<sequence>MSDSLKTGKREFRNINVTDLLRYRFPLAAIQSILHRASGAFIFLLLPFILFLLDKSLLSEISFEHFRGIASHWFVKLIILALVWAYLHHFCAGIRHLLMDVHVGVDKVTGKKSALIVFAVSLPLTALVALKLFGAF</sequence>
<name>A0ABS0ERU8_9BURK</name>
<dbReference type="Proteomes" id="UP000657372">
    <property type="component" value="Unassembled WGS sequence"/>
</dbReference>
<keyword evidence="8" id="KW-0479">Metal-binding</keyword>
<evidence type="ECO:0000256" key="6">
    <source>
        <dbReference type="ARBA" id="ARBA00022617"/>
    </source>
</evidence>
<comment type="similarity">
    <text evidence="4">Belongs to the cytochrome b560 family.</text>
</comment>
<keyword evidence="7 13" id="KW-0812">Transmembrane</keyword>
<evidence type="ECO:0000256" key="7">
    <source>
        <dbReference type="ARBA" id="ARBA00022692"/>
    </source>
</evidence>
<feature type="transmembrane region" description="Helical" evidence="13">
    <location>
        <begin position="33"/>
        <end position="53"/>
    </location>
</feature>
<comment type="cofactor">
    <cofactor evidence="1">
        <name>heme</name>
        <dbReference type="ChEBI" id="CHEBI:30413"/>
    </cofactor>
</comment>
<gene>
    <name evidence="14" type="primary">sdhC</name>
    <name evidence="14" type="ORF">IXC47_06235</name>
</gene>
<keyword evidence="6" id="KW-0349">Heme</keyword>
<evidence type="ECO:0000256" key="12">
    <source>
        <dbReference type="ARBA" id="ARBA00025912"/>
    </source>
</evidence>
<keyword evidence="10" id="KW-0408">Iron</keyword>
<evidence type="ECO:0000256" key="2">
    <source>
        <dbReference type="ARBA" id="ARBA00004050"/>
    </source>
</evidence>
<evidence type="ECO:0000256" key="3">
    <source>
        <dbReference type="ARBA" id="ARBA00004370"/>
    </source>
</evidence>
<keyword evidence="15" id="KW-1185">Reference proteome</keyword>
<evidence type="ECO:0000256" key="8">
    <source>
        <dbReference type="ARBA" id="ARBA00022723"/>
    </source>
</evidence>
<evidence type="ECO:0000256" key="9">
    <source>
        <dbReference type="ARBA" id="ARBA00022989"/>
    </source>
</evidence>
<comment type="caution">
    <text evidence="14">The sequence shown here is derived from an EMBL/GenBank/DDBJ whole genome shotgun (WGS) entry which is preliminary data.</text>
</comment>
<keyword evidence="11 13" id="KW-0472">Membrane</keyword>
<comment type="subunit">
    <text evidence="12">Part of an enzyme complex containing four subunits: a flavoprotein, an iron-sulfur protein, plus two membrane-anchoring proteins, SdhC and SdhD. The complex can form homotrimers.</text>
</comment>
<proteinExistence type="inferred from homology"/>
<dbReference type="PIRSF" id="PIRSF000178">
    <property type="entry name" value="SDH_cyt_b560"/>
    <property type="match status" value="1"/>
</dbReference>
<dbReference type="RefSeq" id="WP_175626743.1">
    <property type="nucleotide sequence ID" value="NZ_JADOEL010000003.1"/>
</dbReference>
<feature type="transmembrane region" description="Helical" evidence="13">
    <location>
        <begin position="73"/>
        <end position="92"/>
    </location>
</feature>
<evidence type="ECO:0000256" key="4">
    <source>
        <dbReference type="ARBA" id="ARBA00007244"/>
    </source>
</evidence>
<accession>A0ABS0ERU8</accession>
<dbReference type="NCBIfam" id="TIGR02970">
    <property type="entry name" value="succ_dehyd_cytB"/>
    <property type="match status" value="1"/>
</dbReference>
<dbReference type="PANTHER" id="PTHR10978:SF5">
    <property type="entry name" value="SUCCINATE DEHYDROGENASE CYTOCHROME B560 SUBUNIT, MITOCHONDRIAL"/>
    <property type="match status" value="1"/>
</dbReference>
<feature type="transmembrane region" description="Helical" evidence="13">
    <location>
        <begin position="113"/>
        <end position="133"/>
    </location>
</feature>
<comment type="function">
    <text evidence="2">Membrane-anchoring subunit of succinate dehydrogenase (SDH).</text>
</comment>
<evidence type="ECO:0000256" key="10">
    <source>
        <dbReference type="ARBA" id="ARBA00023004"/>
    </source>
</evidence>
<evidence type="ECO:0000256" key="5">
    <source>
        <dbReference type="ARBA" id="ARBA00020076"/>
    </source>
</evidence>
<dbReference type="InterPro" id="IPR034804">
    <property type="entry name" value="SQR/QFR_C/D"/>
</dbReference>
<evidence type="ECO:0000313" key="14">
    <source>
        <dbReference type="EMBL" id="MBF8177273.1"/>
    </source>
</evidence>
<dbReference type="SUPFAM" id="SSF81343">
    <property type="entry name" value="Fumarate reductase respiratory complex transmembrane subunits"/>
    <property type="match status" value="1"/>
</dbReference>
<evidence type="ECO:0000313" key="15">
    <source>
        <dbReference type="Proteomes" id="UP000657372"/>
    </source>
</evidence>
<protein>
    <recommendedName>
        <fullName evidence="5">Succinate dehydrogenase cytochrome b556 subunit</fullName>
    </recommendedName>
</protein>
<evidence type="ECO:0000256" key="11">
    <source>
        <dbReference type="ARBA" id="ARBA00023136"/>
    </source>
</evidence>
<dbReference type="PANTHER" id="PTHR10978">
    <property type="entry name" value="SUCCINATE DEHYDROGENASE CYTOCHROME B560 SUBUNIT"/>
    <property type="match status" value="1"/>
</dbReference>